<keyword evidence="1" id="KW-0812">Transmembrane</keyword>
<reference evidence="2 3" key="1">
    <citation type="submission" date="2022-04" db="EMBL/GenBank/DDBJ databases">
        <title>Spirosoma sp. strain RP8 genome sequencing and assembly.</title>
        <authorList>
            <person name="Jung Y."/>
        </authorList>
    </citation>
    <scope>NUCLEOTIDE SEQUENCE [LARGE SCALE GENOMIC DNA]</scope>
    <source>
        <strain evidence="2 3">RP8</strain>
    </source>
</reference>
<evidence type="ECO:0008006" key="4">
    <source>
        <dbReference type="Google" id="ProtNLM"/>
    </source>
</evidence>
<accession>A0ABT0HJN1</accession>
<name>A0ABT0HJN1_9BACT</name>
<gene>
    <name evidence="2" type="ORF">M0L20_10990</name>
</gene>
<proteinExistence type="predicted"/>
<keyword evidence="1" id="KW-0472">Membrane</keyword>
<protein>
    <recommendedName>
        <fullName evidence="4">DUF1682 domain-containing protein</fullName>
    </recommendedName>
</protein>
<evidence type="ECO:0000313" key="3">
    <source>
        <dbReference type="Proteomes" id="UP001202180"/>
    </source>
</evidence>
<keyword evidence="3" id="KW-1185">Reference proteome</keyword>
<dbReference type="EMBL" id="JALPRF010000002">
    <property type="protein sequence ID" value="MCK8492377.1"/>
    <property type="molecule type" value="Genomic_DNA"/>
</dbReference>
<sequence length="130" mass="15081">MRRFWFRRGLRFLGFAILFVGLAGLVVMALWNALLPAIFGITTINWLQALGLLVLSRILFGGPRGFGGGGFGPGRHEWRQKMADRWKNMTPEQQEEMRQQWRNRCGRWGRGRWEREQSEKANETNSTTAL</sequence>
<evidence type="ECO:0000313" key="2">
    <source>
        <dbReference type="EMBL" id="MCK8492377.1"/>
    </source>
</evidence>
<evidence type="ECO:0000256" key="1">
    <source>
        <dbReference type="SAM" id="Phobius"/>
    </source>
</evidence>
<organism evidence="2 3">
    <name type="scientific">Spirosoma liriopis</name>
    <dbReference type="NCBI Taxonomy" id="2937440"/>
    <lineage>
        <taxon>Bacteria</taxon>
        <taxon>Pseudomonadati</taxon>
        <taxon>Bacteroidota</taxon>
        <taxon>Cytophagia</taxon>
        <taxon>Cytophagales</taxon>
        <taxon>Cytophagaceae</taxon>
        <taxon>Spirosoma</taxon>
    </lineage>
</organism>
<comment type="caution">
    <text evidence="2">The sequence shown here is derived from an EMBL/GenBank/DDBJ whole genome shotgun (WGS) entry which is preliminary data.</text>
</comment>
<feature type="transmembrane region" description="Helical" evidence="1">
    <location>
        <begin position="37"/>
        <end position="55"/>
    </location>
</feature>
<dbReference type="Proteomes" id="UP001202180">
    <property type="component" value="Unassembled WGS sequence"/>
</dbReference>
<feature type="transmembrane region" description="Helical" evidence="1">
    <location>
        <begin position="12"/>
        <end position="31"/>
    </location>
</feature>
<keyword evidence="1" id="KW-1133">Transmembrane helix</keyword>
<dbReference type="RefSeq" id="WP_248476977.1">
    <property type="nucleotide sequence ID" value="NZ_JALPRF010000002.1"/>
</dbReference>